<dbReference type="GO" id="GO:0000165">
    <property type="term" value="P:MAPK cascade"/>
    <property type="evidence" value="ECO:0007669"/>
    <property type="project" value="InterPro"/>
</dbReference>
<evidence type="ECO:0000313" key="2">
    <source>
        <dbReference type="EnsemblMetazoa" id="AAEL026015-PA"/>
    </source>
</evidence>
<dbReference type="InterPro" id="IPR045801">
    <property type="entry name" value="MEKK4_N"/>
</dbReference>
<dbReference type="OrthoDB" id="1043025at2759"/>
<accession>A0A903VP63</accession>
<proteinExistence type="predicted"/>
<dbReference type="AlphaFoldDB" id="A0A903VP63"/>
<keyword evidence="3" id="KW-1185">Reference proteome</keyword>
<feature type="domain" description="Mitogen-activated protein kinase kinase kinase N-terminal" evidence="1">
    <location>
        <begin position="73"/>
        <end position="292"/>
    </location>
</feature>
<name>A0A903VP63_AEDAE</name>
<protein>
    <recommendedName>
        <fullName evidence="1">Mitogen-activated protein kinase kinase kinase N-terminal domain-containing protein</fullName>
    </recommendedName>
</protein>
<sequence length="302" mass="35254">MDILSQVVPRLVAVIPDEFSLSTRVVPRKVANSDESGREYSDIEDLSIRRHFSFTGETEMSQYMNSLNFYSVNSITEVTSHTANNSTSLYRKYIENVLKTRGLGKSLTFLHRLHNVVLRKAQLTLEKPGTQEHEDDYLFVEEDIPCIEPPLEKVQEIELRRYGAWSDEAKKLNLPSYVSAFIFLSLIPLEVIQEFLKMRLETKPMQPNPLSLEQHIKELKEGLTLAMIHRDRFQKHINTALYERESELERYMTVLETFDGTVKNIFELYLEFAEQWILVATPECHQNQHWTKNGVLRSLFVQ</sequence>
<evidence type="ECO:0000259" key="1">
    <source>
        <dbReference type="Pfam" id="PF19431"/>
    </source>
</evidence>
<gene>
    <name evidence="2" type="primary">110681360</name>
</gene>
<reference evidence="2" key="2">
    <citation type="submission" date="2022-10" db="UniProtKB">
        <authorList>
            <consortium name="EnsemblMetazoa"/>
        </authorList>
    </citation>
    <scope>IDENTIFICATION</scope>
    <source>
        <strain evidence="2">LVP_AGWG</strain>
    </source>
</reference>
<dbReference type="Pfam" id="PF19431">
    <property type="entry name" value="MEKK4_N"/>
    <property type="match status" value="1"/>
</dbReference>
<dbReference type="Proteomes" id="UP000008820">
    <property type="component" value="Unassembled WGS sequence"/>
</dbReference>
<organism evidence="2 3">
    <name type="scientific">Aedes aegypti</name>
    <name type="common">Yellowfever mosquito</name>
    <name type="synonym">Culex aegypti</name>
    <dbReference type="NCBI Taxonomy" id="7159"/>
    <lineage>
        <taxon>Eukaryota</taxon>
        <taxon>Metazoa</taxon>
        <taxon>Ecdysozoa</taxon>
        <taxon>Arthropoda</taxon>
        <taxon>Hexapoda</taxon>
        <taxon>Insecta</taxon>
        <taxon>Pterygota</taxon>
        <taxon>Neoptera</taxon>
        <taxon>Endopterygota</taxon>
        <taxon>Diptera</taxon>
        <taxon>Nematocera</taxon>
        <taxon>Culicoidea</taxon>
        <taxon>Culicidae</taxon>
        <taxon>Culicinae</taxon>
        <taxon>Aedini</taxon>
        <taxon>Aedes</taxon>
        <taxon>Stegomyia</taxon>
    </lineage>
</organism>
<evidence type="ECO:0000313" key="3">
    <source>
        <dbReference type="Proteomes" id="UP000008820"/>
    </source>
</evidence>
<dbReference type="EnsemblMetazoa" id="AAEL026015-RA">
    <property type="protein sequence ID" value="AAEL026015-PA"/>
    <property type="gene ID" value="AAEL026015"/>
</dbReference>
<reference evidence="3" key="1">
    <citation type="submission" date="2017-06" db="EMBL/GenBank/DDBJ databases">
        <title>Aedes aegypti genome working group (AGWG) sequencing and assembly.</title>
        <authorList>
            <consortium name="Aedes aegypti Genome Working Group (AGWG)"/>
            <person name="Matthews B.J."/>
        </authorList>
    </citation>
    <scope>NUCLEOTIDE SEQUENCE [LARGE SCALE GENOMIC DNA]</scope>
    <source>
        <strain evidence="3">LVP_AGWG</strain>
    </source>
</reference>